<protein>
    <submittedName>
        <fullName evidence="2">GIY-YIG nuclease family protein</fullName>
    </submittedName>
</protein>
<dbReference type="Proteomes" id="UP000618733">
    <property type="component" value="Unassembled WGS sequence"/>
</dbReference>
<sequence length="271" mass="30373">MSTQVAPSMSTPAQEGHFVYLYRSPGGKIRYVGYGESPSRALSHQDSSHNDRLKRFIESKDYSLEIAGPYGSREEGLHVETALISALHPEFNDAPGDQTRFRPLGVPGNLADRVPLEPLSESELGRIGRGALVVYLAAGDFMKDGRKKANPASPDVEIIARDCEKWWQVQRHMESWLSGESPVPQTLVAVFGPRPASRFIIGAFEIDRERFGRDPDRDRDGSNWVIPLLDRTNADAQGLRGRRLKPIRFGQGKHRIYHWIDGDGTVRWNGN</sequence>
<dbReference type="EMBL" id="JAEHOI010000005">
    <property type="protein sequence ID" value="MBK0421802.1"/>
    <property type="molecule type" value="Genomic_DNA"/>
</dbReference>
<proteinExistence type="predicted"/>
<gene>
    <name evidence="2" type="ORF">JD292_06920</name>
</gene>
<dbReference type="InterPro" id="IPR000305">
    <property type="entry name" value="GIY-YIG_endonuc"/>
</dbReference>
<evidence type="ECO:0000313" key="3">
    <source>
        <dbReference type="Proteomes" id="UP000618733"/>
    </source>
</evidence>
<dbReference type="RefSeq" id="WP_200131989.1">
    <property type="nucleotide sequence ID" value="NZ_JAEHOI010000005.1"/>
</dbReference>
<dbReference type="PROSITE" id="PS50164">
    <property type="entry name" value="GIY_YIG"/>
    <property type="match status" value="1"/>
</dbReference>
<comment type="caution">
    <text evidence="2">The sequence shown here is derived from an EMBL/GenBank/DDBJ whole genome shotgun (WGS) entry which is preliminary data.</text>
</comment>
<dbReference type="AlphaFoldDB" id="A0A934UY81"/>
<evidence type="ECO:0000259" key="1">
    <source>
        <dbReference type="PROSITE" id="PS50164"/>
    </source>
</evidence>
<accession>A0A934UY81</accession>
<name>A0A934UY81_9MICO</name>
<organism evidence="2 3">
    <name type="scientific">Leucobacter edaphi</name>
    <dbReference type="NCBI Taxonomy" id="2796472"/>
    <lineage>
        <taxon>Bacteria</taxon>
        <taxon>Bacillati</taxon>
        <taxon>Actinomycetota</taxon>
        <taxon>Actinomycetes</taxon>
        <taxon>Micrococcales</taxon>
        <taxon>Microbacteriaceae</taxon>
        <taxon>Leucobacter</taxon>
    </lineage>
</organism>
<keyword evidence="3" id="KW-1185">Reference proteome</keyword>
<reference evidence="2" key="1">
    <citation type="submission" date="2020-12" db="EMBL/GenBank/DDBJ databases">
        <title>Leucobacter sp. CAS2, isolated from Chromium sludge.</title>
        <authorList>
            <person name="Xu Z."/>
        </authorList>
    </citation>
    <scope>NUCLEOTIDE SEQUENCE</scope>
    <source>
        <strain evidence="2">CSA2</strain>
    </source>
</reference>
<feature type="domain" description="GIY-YIG" evidence="1">
    <location>
        <begin position="15"/>
        <end position="93"/>
    </location>
</feature>
<evidence type="ECO:0000313" key="2">
    <source>
        <dbReference type="EMBL" id="MBK0421802.1"/>
    </source>
</evidence>